<feature type="region of interest" description="Disordered" evidence="1">
    <location>
        <begin position="18"/>
        <end position="55"/>
    </location>
</feature>
<gene>
    <name evidence="3" type="ORF">Bca52824_031826</name>
</gene>
<protein>
    <recommendedName>
        <fullName evidence="2">Rad60/SUMO-like domain-containing protein</fullName>
    </recommendedName>
</protein>
<sequence>MTYVKEDVAVLRVSCDSVQVSKARTSQSKSQSKPKDQGLKGHSKSTKERDGRTNNYGTLRFIFNGHFLRPRQTPAELMMEDDDIIEAVRTG</sequence>
<evidence type="ECO:0000256" key="1">
    <source>
        <dbReference type="SAM" id="MobiDB-lite"/>
    </source>
</evidence>
<organism evidence="3 4">
    <name type="scientific">Brassica carinata</name>
    <name type="common">Ethiopian mustard</name>
    <name type="synonym">Abyssinian cabbage</name>
    <dbReference type="NCBI Taxonomy" id="52824"/>
    <lineage>
        <taxon>Eukaryota</taxon>
        <taxon>Viridiplantae</taxon>
        <taxon>Streptophyta</taxon>
        <taxon>Embryophyta</taxon>
        <taxon>Tracheophyta</taxon>
        <taxon>Spermatophyta</taxon>
        <taxon>Magnoliopsida</taxon>
        <taxon>eudicotyledons</taxon>
        <taxon>Gunneridae</taxon>
        <taxon>Pentapetalae</taxon>
        <taxon>rosids</taxon>
        <taxon>malvids</taxon>
        <taxon>Brassicales</taxon>
        <taxon>Brassicaceae</taxon>
        <taxon>Brassiceae</taxon>
        <taxon>Brassica</taxon>
    </lineage>
</organism>
<dbReference type="Gene3D" id="3.10.20.90">
    <property type="entry name" value="Phosphatidylinositol 3-kinase Catalytic Subunit, Chain A, domain 1"/>
    <property type="match status" value="1"/>
</dbReference>
<evidence type="ECO:0000313" key="4">
    <source>
        <dbReference type="Proteomes" id="UP000886595"/>
    </source>
</evidence>
<keyword evidence="4" id="KW-1185">Reference proteome</keyword>
<dbReference type="InterPro" id="IPR022617">
    <property type="entry name" value="Rad60/SUMO-like_dom"/>
</dbReference>
<comment type="caution">
    <text evidence="3">The sequence shown here is derived from an EMBL/GenBank/DDBJ whole genome shotgun (WGS) entry which is preliminary data.</text>
</comment>
<dbReference type="EMBL" id="JAAMPC010000007">
    <property type="protein sequence ID" value="KAG2303175.1"/>
    <property type="molecule type" value="Genomic_DNA"/>
</dbReference>
<dbReference type="InterPro" id="IPR029071">
    <property type="entry name" value="Ubiquitin-like_domsf"/>
</dbReference>
<dbReference type="Proteomes" id="UP000886595">
    <property type="component" value="Unassembled WGS sequence"/>
</dbReference>
<feature type="compositionally biased region" description="Basic and acidic residues" evidence="1">
    <location>
        <begin position="33"/>
        <end position="52"/>
    </location>
</feature>
<reference evidence="3 4" key="1">
    <citation type="submission" date="2020-02" db="EMBL/GenBank/DDBJ databases">
        <authorList>
            <person name="Ma Q."/>
            <person name="Huang Y."/>
            <person name="Song X."/>
            <person name="Pei D."/>
        </authorList>
    </citation>
    <scope>NUCLEOTIDE SEQUENCE [LARGE SCALE GENOMIC DNA]</scope>
    <source>
        <strain evidence="3">Sxm20200214</strain>
        <tissue evidence="3">Leaf</tissue>
    </source>
</reference>
<feature type="domain" description="Rad60/SUMO-like" evidence="2">
    <location>
        <begin position="58"/>
        <end position="88"/>
    </location>
</feature>
<proteinExistence type="predicted"/>
<dbReference type="OrthoDB" id="442921at2759"/>
<dbReference type="SUPFAM" id="SSF54236">
    <property type="entry name" value="Ubiquitin-like"/>
    <property type="match status" value="1"/>
</dbReference>
<accession>A0A8X7SCY1</accession>
<dbReference type="Pfam" id="PF11976">
    <property type="entry name" value="Rad60-SLD"/>
    <property type="match status" value="1"/>
</dbReference>
<evidence type="ECO:0000313" key="3">
    <source>
        <dbReference type="EMBL" id="KAG2303175.1"/>
    </source>
</evidence>
<evidence type="ECO:0000259" key="2">
    <source>
        <dbReference type="Pfam" id="PF11976"/>
    </source>
</evidence>
<name>A0A8X7SCY1_BRACI</name>
<dbReference type="AlphaFoldDB" id="A0A8X7SCY1"/>
<dbReference type="CDD" id="cd01763">
    <property type="entry name" value="Ubl_SUMO_like"/>
    <property type="match status" value="1"/>
</dbReference>